<dbReference type="PANTHER" id="PTHR34298">
    <property type="entry name" value="SEGREGATION AND CONDENSATION PROTEIN B"/>
    <property type="match status" value="1"/>
</dbReference>
<dbReference type="InterPro" id="IPR036388">
    <property type="entry name" value="WH-like_DNA-bd_sf"/>
</dbReference>
<dbReference type="GO" id="GO:0051304">
    <property type="term" value="P:chromosome separation"/>
    <property type="evidence" value="ECO:0007669"/>
    <property type="project" value="InterPro"/>
</dbReference>
<dbReference type="PANTHER" id="PTHR34298:SF2">
    <property type="entry name" value="SEGREGATION AND CONDENSATION PROTEIN B"/>
    <property type="match status" value="1"/>
</dbReference>
<evidence type="ECO:0000256" key="2">
    <source>
        <dbReference type="ARBA" id="ARBA00022618"/>
    </source>
</evidence>
<dbReference type="InterPro" id="IPR036390">
    <property type="entry name" value="WH_DNA-bd_sf"/>
</dbReference>
<sequence length="178" mass="19622">MDIANRILGILFYITEPVTREALARMLQIDTDALAEGIAQLQHDFSTRGIRVLQEGDTLALVTAPELTETIDTIRKEALSRDIGKAGAETLSIVLYHGRVSRARIDAIRGVQSSAIVRSLLVRGLIEKIQGEGRSPEYAVTPQLLAHLGVTERRELMDFHEVMSALDAFTETLETNPS</sequence>
<dbReference type="AlphaFoldDB" id="A0A1F6DDH3"/>
<reference evidence="5 6" key="1">
    <citation type="journal article" date="2016" name="Nat. Commun.">
        <title>Thousands of microbial genomes shed light on interconnected biogeochemical processes in an aquifer system.</title>
        <authorList>
            <person name="Anantharaman K."/>
            <person name="Brown C.T."/>
            <person name="Hug L.A."/>
            <person name="Sharon I."/>
            <person name="Castelle C.J."/>
            <person name="Probst A.J."/>
            <person name="Thomas B.C."/>
            <person name="Singh A."/>
            <person name="Wilkins M.J."/>
            <person name="Karaoz U."/>
            <person name="Brodie E.L."/>
            <person name="Williams K.H."/>
            <person name="Hubbard S.S."/>
            <person name="Banfield J.F."/>
        </authorList>
    </citation>
    <scope>NUCLEOTIDE SEQUENCE [LARGE SCALE GENOMIC DNA]</scope>
</reference>
<accession>A0A1F6DDH3</accession>
<gene>
    <name evidence="5" type="ORF">A3C89_01585</name>
</gene>
<dbReference type="Gene3D" id="1.10.10.10">
    <property type="entry name" value="Winged helix-like DNA-binding domain superfamily/Winged helix DNA-binding domain"/>
    <property type="match status" value="2"/>
</dbReference>
<evidence type="ECO:0008006" key="7">
    <source>
        <dbReference type="Google" id="ProtNLM"/>
    </source>
</evidence>
<comment type="caution">
    <text evidence="5">The sequence shown here is derived from an EMBL/GenBank/DDBJ whole genome shotgun (WGS) entry which is preliminary data.</text>
</comment>
<protein>
    <recommendedName>
        <fullName evidence="7">SMC-Scp complex subunit ScpB</fullName>
    </recommendedName>
</protein>
<keyword evidence="4" id="KW-0131">Cell cycle</keyword>
<proteinExistence type="predicted"/>
<evidence type="ECO:0000313" key="6">
    <source>
        <dbReference type="Proteomes" id="UP000178794"/>
    </source>
</evidence>
<dbReference type="Proteomes" id="UP000178794">
    <property type="component" value="Unassembled WGS sequence"/>
</dbReference>
<keyword evidence="2" id="KW-0132">Cell division</keyword>
<evidence type="ECO:0000256" key="3">
    <source>
        <dbReference type="ARBA" id="ARBA00022829"/>
    </source>
</evidence>
<keyword evidence="1" id="KW-0963">Cytoplasm</keyword>
<organism evidence="5 6">
    <name type="scientific">Candidatus Kaiserbacteria bacterium RIFCSPHIGHO2_02_FULL_50_50</name>
    <dbReference type="NCBI Taxonomy" id="1798492"/>
    <lineage>
        <taxon>Bacteria</taxon>
        <taxon>Candidatus Kaiseribacteriota</taxon>
    </lineage>
</organism>
<name>A0A1F6DDH3_9BACT</name>
<evidence type="ECO:0000256" key="1">
    <source>
        <dbReference type="ARBA" id="ARBA00022490"/>
    </source>
</evidence>
<dbReference type="SUPFAM" id="SSF46785">
    <property type="entry name" value="Winged helix' DNA-binding domain"/>
    <property type="match status" value="2"/>
</dbReference>
<evidence type="ECO:0000313" key="5">
    <source>
        <dbReference type="EMBL" id="OGG59082.1"/>
    </source>
</evidence>
<dbReference type="EMBL" id="MFLF01000020">
    <property type="protein sequence ID" value="OGG59082.1"/>
    <property type="molecule type" value="Genomic_DNA"/>
</dbReference>
<dbReference type="InterPro" id="IPR005234">
    <property type="entry name" value="ScpB_csome_segregation"/>
</dbReference>
<dbReference type="GO" id="GO:0051301">
    <property type="term" value="P:cell division"/>
    <property type="evidence" value="ECO:0007669"/>
    <property type="project" value="UniProtKB-KW"/>
</dbReference>
<dbReference type="STRING" id="1798492.A3C89_01585"/>
<evidence type="ECO:0000256" key="4">
    <source>
        <dbReference type="ARBA" id="ARBA00023306"/>
    </source>
</evidence>
<dbReference type="Pfam" id="PF04079">
    <property type="entry name" value="SMC_ScpB"/>
    <property type="match status" value="1"/>
</dbReference>
<keyword evidence="3" id="KW-0159">Chromosome partition</keyword>